<reference evidence="1 2" key="1">
    <citation type="submission" date="2014-04" db="EMBL/GenBank/DDBJ databases">
        <authorList>
            <consortium name="DOE Joint Genome Institute"/>
            <person name="Kuo A."/>
            <person name="Kohler A."/>
            <person name="Nagy L.G."/>
            <person name="Floudas D."/>
            <person name="Copeland A."/>
            <person name="Barry K.W."/>
            <person name="Cichocki N."/>
            <person name="Veneault-Fourrey C."/>
            <person name="LaButti K."/>
            <person name="Lindquist E.A."/>
            <person name="Lipzen A."/>
            <person name="Lundell T."/>
            <person name="Morin E."/>
            <person name="Murat C."/>
            <person name="Sun H."/>
            <person name="Tunlid A."/>
            <person name="Henrissat B."/>
            <person name="Grigoriev I.V."/>
            <person name="Hibbett D.S."/>
            <person name="Martin F."/>
            <person name="Nordberg H.P."/>
            <person name="Cantor M.N."/>
            <person name="Hua S.X."/>
        </authorList>
    </citation>
    <scope>NUCLEOTIDE SEQUENCE [LARGE SCALE GENOMIC DNA]</scope>
    <source>
        <strain evidence="1 2">Foug A</strain>
    </source>
</reference>
<reference evidence="2" key="2">
    <citation type="submission" date="2015-01" db="EMBL/GenBank/DDBJ databases">
        <title>Evolutionary Origins and Diversification of the Mycorrhizal Mutualists.</title>
        <authorList>
            <consortium name="DOE Joint Genome Institute"/>
            <consortium name="Mycorrhizal Genomics Consortium"/>
            <person name="Kohler A."/>
            <person name="Kuo A."/>
            <person name="Nagy L.G."/>
            <person name="Floudas D."/>
            <person name="Copeland A."/>
            <person name="Barry K.W."/>
            <person name="Cichocki N."/>
            <person name="Veneault-Fourrey C."/>
            <person name="LaButti K."/>
            <person name="Lindquist E.A."/>
            <person name="Lipzen A."/>
            <person name="Lundell T."/>
            <person name="Morin E."/>
            <person name="Murat C."/>
            <person name="Riley R."/>
            <person name="Ohm R."/>
            <person name="Sun H."/>
            <person name="Tunlid A."/>
            <person name="Henrissat B."/>
            <person name="Grigoriev I.V."/>
            <person name="Hibbett D.S."/>
            <person name="Martin F."/>
        </authorList>
    </citation>
    <scope>NUCLEOTIDE SEQUENCE [LARGE SCALE GENOMIC DNA]</scope>
    <source>
        <strain evidence="2">Foug A</strain>
    </source>
</reference>
<proteinExistence type="predicted"/>
<dbReference type="Proteomes" id="UP000053989">
    <property type="component" value="Unassembled WGS sequence"/>
</dbReference>
<keyword evidence="2" id="KW-1185">Reference proteome</keyword>
<evidence type="ECO:0000313" key="2">
    <source>
        <dbReference type="Proteomes" id="UP000053989"/>
    </source>
</evidence>
<accession>A0A0C3AWS6</accession>
<evidence type="ECO:0000313" key="1">
    <source>
        <dbReference type="EMBL" id="KIM69432.1"/>
    </source>
</evidence>
<organism evidence="1 2">
    <name type="scientific">Scleroderma citrinum Foug A</name>
    <dbReference type="NCBI Taxonomy" id="1036808"/>
    <lineage>
        <taxon>Eukaryota</taxon>
        <taxon>Fungi</taxon>
        <taxon>Dikarya</taxon>
        <taxon>Basidiomycota</taxon>
        <taxon>Agaricomycotina</taxon>
        <taxon>Agaricomycetes</taxon>
        <taxon>Agaricomycetidae</taxon>
        <taxon>Boletales</taxon>
        <taxon>Sclerodermatineae</taxon>
        <taxon>Sclerodermataceae</taxon>
        <taxon>Scleroderma</taxon>
    </lineage>
</organism>
<dbReference type="InParanoid" id="A0A0C3AWS6"/>
<gene>
    <name evidence="1" type="ORF">SCLCIDRAFT_1207836</name>
</gene>
<name>A0A0C3AWS6_9AGAM</name>
<dbReference type="EMBL" id="KN822006">
    <property type="protein sequence ID" value="KIM69432.1"/>
    <property type="molecule type" value="Genomic_DNA"/>
</dbReference>
<dbReference type="AlphaFoldDB" id="A0A0C3AWS6"/>
<protein>
    <submittedName>
        <fullName evidence="1">Uncharacterized protein</fullName>
    </submittedName>
</protein>
<dbReference type="HOGENOM" id="CLU_2039441_0_0_1"/>
<sequence length="121" mass="13764">MGVIVWLYPKHFDRWVMDDWGRTTGFNSKNIIHYKDIPTSSIPSRCSKNPSVNLINADHCVDARRIVSKNEQFTPVFTVGNALKTQFSLESHTSAIALFSTSHSFSRLISFLLTCSRASRR</sequence>